<dbReference type="Gene3D" id="2.30.30.290">
    <property type="entry name" value="YopX-like domains"/>
    <property type="match status" value="1"/>
</dbReference>
<comment type="caution">
    <text evidence="2">The sequence shown here is derived from an EMBL/GenBank/DDBJ whole genome shotgun (WGS) entry which is preliminary data.</text>
</comment>
<name>A0ABR8WA02_9BACL</name>
<dbReference type="RefSeq" id="WP_191714073.1">
    <property type="nucleotide sequence ID" value="NZ_JACSPU010000001.1"/>
</dbReference>
<proteinExistence type="predicted"/>
<evidence type="ECO:0000259" key="1">
    <source>
        <dbReference type="Pfam" id="PF09643"/>
    </source>
</evidence>
<feature type="domain" description="YopX protein" evidence="1">
    <location>
        <begin position="13"/>
        <end position="107"/>
    </location>
</feature>
<sequence>MREIKFNFYNTHTKQYTRWEESNAGMNMCSFQTHEHLKFLQYTGLEDEDGTEIFEGDIIDFGGGPYKVVYEKGCFYAWTPHDSEFLHLINHLSEVVGNAYENPEFLEEEKA</sequence>
<dbReference type="InterPro" id="IPR019096">
    <property type="entry name" value="YopX_protein"/>
</dbReference>
<dbReference type="SUPFAM" id="SSF159006">
    <property type="entry name" value="YopX-like"/>
    <property type="match status" value="1"/>
</dbReference>
<dbReference type="Pfam" id="PF09643">
    <property type="entry name" value="YopX"/>
    <property type="match status" value="1"/>
</dbReference>
<evidence type="ECO:0000313" key="3">
    <source>
        <dbReference type="Proteomes" id="UP000658980"/>
    </source>
</evidence>
<dbReference type="InterPro" id="IPR023385">
    <property type="entry name" value="YopX-like_C"/>
</dbReference>
<gene>
    <name evidence="2" type="ORF">H9630_03445</name>
</gene>
<protein>
    <recommendedName>
        <fullName evidence="1">YopX protein domain-containing protein</fullName>
    </recommendedName>
</protein>
<evidence type="ECO:0000313" key="2">
    <source>
        <dbReference type="EMBL" id="MBD8013862.1"/>
    </source>
</evidence>
<organism evidence="2 3">
    <name type="scientific">Planococcus wigleyi</name>
    <dbReference type="NCBI Taxonomy" id="2762216"/>
    <lineage>
        <taxon>Bacteria</taxon>
        <taxon>Bacillati</taxon>
        <taxon>Bacillota</taxon>
        <taxon>Bacilli</taxon>
        <taxon>Bacillales</taxon>
        <taxon>Caryophanaceae</taxon>
        <taxon>Planococcus</taxon>
    </lineage>
</organism>
<reference evidence="2 3" key="1">
    <citation type="submission" date="2020-08" db="EMBL/GenBank/DDBJ databases">
        <title>A Genomic Blueprint of the Chicken Gut Microbiome.</title>
        <authorList>
            <person name="Gilroy R."/>
            <person name="Ravi A."/>
            <person name="Getino M."/>
            <person name="Pursley I."/>
            <person name="Horton D.L."/>
            <person name="Alikhan N.-F."/>
            <person name="Baker D."/>
            <person name="Gharbi K."/>
            <person name="Hall N."/>
            <person name="Watson M."/>
            <person name="Adriaenssens E.M."/>
            <person name="Foster-Nyarko E."/>
            <person name="Jarju S."/>
            <person name="Secka A."/>
            <person name="Antonio M."/>
            <person name="Oren A."/>
            <person name="Chaudhuri R."/>
            <person name="La Ragione R.M."/>
            <person name="Hildebrand F."/>
            <person name="Pallen M.J."/>
        </authorList>
    </citation>
    <scope>NUCLEOTIDE SEQUENCE [LARGE SCALE GENOMIC DNA]</scope>
    <source>
        <strain evidence="2 3">Sa1BUA13</strain>
    </source>
</reference>
<dbReference type="EMBL" id="JACSPU010000001">
    <property type="protein sequence ID" value="MBD8013862.1"/>
    <property type="molecule type" value="Genomic_DNA"/>
</dbReference>
<keyword evidence="3" id="KW-1185">Reference proteome</keyword>
<dbReference type="Proteomes" id="UP000658980">
    <property type="component" value="Unassembled WGS sequence"/>
</dbReference>
<accession>A0ABR8WA02</accession>